<feature type="binding site" evidence="12">
    <location>
        <position position="190"/>
    </location>
    <ligand>
        <name>ATP</name>
        <dbReference type="ChEBI" id="CHEBI:30616"/>
    </ligand>
</feature>
<dbReference type="InterPro" id="IPR002173">
    <property type="entry name" value="Carboh/pur_kinase_PfkB_CS"/>
</dbReference>
<dbReference type="PRINTS" id="PR00990">
    <property type="entry name" value="RIBOKINASE"/>
</dbReference>
<dbReference type="GO" id="GO:0004747">
    <property type="term" value="F:ribokinase activity"/>
    <property type="evidence" value="ECO:0007669"/>
    <property type="project" value="UniProtKB-UniRule"/>
</dbReference>
<keyword evidence="11 12" id="KW-0119">Carbohydrate metabolism</keyword>
<comment type="subunit">
    <text evidence="12">Homodimer.</text>
</comment>
<comment type="catalytic activity">
    <reaction evidence="12">
        <text>D-ribose + ATP = D-ribose 5-phosphate + ADP + H(+)</text>
        <dbReference type="Rhea" id="RHEA:13697"/>
        <dbReference type="ChEBI" id="CHEBI:15378"/>
        <dbReference type="ChEBI" id="CHEBI:30616"/>
        <dbReference type="ChEBI" id="CHEBI:47013"/>
        <dbReference type="ChEBI" id="CHEBI:78346"/>
        <dbReference type="ChEBI" id="CHEBI:456216"/>
        <dbReference type="EC" id="2.7.1.15"/>
    </reaction>
</comment>
<dbReference type="GO" id="GO:0046872">
    <property type="term" value="F:metal ion binding"/>
    <property type="evidence" value="ECO:0007669"/>
    <property type="project" value="UniProtKB-KW"/>
</dbReference>
<comment type="caution">
    <text evidence="12">Lacks conserved residue(s) required for the propagation of feature annotation.</text>
</comment>
<comment type="pathway">
    <text evidence="12">Carbohydrate metabolism; D-ribose degradation; D-ribose 5-phosphate from beta-D-ribopyranose: step 2/2.</text>
</comment>
<gene>
    <name evidence="15 16" type="primary">LOC113218454</name>
</gene>
<feature type="active site" description="Proton acceptor" evidence="12">
    <location>
        <position position="268"/>
    </location>
</feature>
<evidence type="ECO:0000256" key="12">
    <source>
        <dbReference type="HAMAP-Rule" id="MF_03215"/>
    </source>
</evidence>
<dbReference type="HAMAP" id="MF_01987">
    <property type="entry name" value="Ribokinase"/>
    <property type="match status" value="1"/>
</dbReference>
<keyword evidence="12" id="KW-0539">Nucleus</keyword>
<dbReference type="InterPro" id="IPR011877">
    <property type="entry name" value="Ribokinase"/>
</dbReference>
<dbReference type="Proteomes" id="UP000504606">
    <property type="component" value="Unplaced"/>
</dbReference>
<dbReference type="NCBIfam" id="TIGR02152">
    <property type="entry name" value="D_ribokin_bact"/>
    <property type="match status" value="1"/>
</dbReference>
<keyword evidence="7 12" id="KW-0418">Kinase</keyword>
<dbReference type="PANTHER" id="PTHR10584">
    <property type="entry name" value="SUGAR KINASE"/>
    <property type="match status" value="1"/>
</dbReference>
<feature type="binding site" evidence="12">
    <location>
        <begin position="40"/>
        <end position="44"/>
    </location>
    <ligand>
        <name>substrate</name>
    </ligand>
</feature>
<accession>A0A6J1TP59</accession>
<feature type="binding site" evidence="12">
    <location>
        <position position="303"/>
    </location>
    <ligand>
        <name>K(+)</name>
        <dbReference type="ChEBI" id="CHEBI:29103"/>
    </ligand>
</feature>
<dbReference type="GO" id="GO:0005634">
    <property type="term" value="C:nucleus"/>
    <property type="evidence" value="ECO:0007669"/>
    <property type="project" value="UniProtKB-SubCell"/>
</dbReference>
<dbReference type="CDD" id="cd01174">
    <property type="entry name" value="ribokinase"/>
    <property type="match status" value="1"/>
</dbReference>
<dbReference type="PROSITE" id="PS00584">
    <property type="entry name" value="PFKB_KINASES_2"/>
    <property type="match status" value="1"/>
</dbReference>
<protein>
    <recommendedName>
        <fullName evidence="3 12">Ribokinase</fullName>
        <shortName evidence="12">RK</shortName>
        <ecNumber evidence="2 12">2.7.1.15</ecNumber>
    </recommendedName>
</protein>
<keyword evidence="10 12" id="KW-0630">Potassium</keyword>
<keyword evidence="12" id="KW-0963">Cytoplasm</keyword>
<reference evidence="15 16" key="1">
    <citation type="submission" date="2025-04" db="UniProtKB">
        <authorList>
            <consortium name="RefSeq"/>
        </authorList>
    </citation>
    <scope>IDENTIFICATION</scope>
    <source>
        <tissue evidence="15 16">Whole organism</tissue>
    </source>
</reference>
<dbReference type="PANTHER" id="PTHR10584:SF166">
    <property type="entry name" value="RIBOKINASE"/>
    <property type="match status" value="1"/>
</dbReference>
<keyword evidence="9 12" id="KW-0460">Magnesium</keyword>
<dbReference type="OrthoDB" id="415590at2759"/>
<dbReference type="RefSeq" id="XP_026294606.1">
    <property type="nucleotide sequence ID" value="XM_026438821.2"/>
</dbReference>
<comment type="cofactor">
    <cofactor evidence="12">
        <name>Mg(2+)</name>
        <dbReference type="ChEBI" id="CHEBI:18420"/>
    </cofactor>
    <text evidence="12">Requires a divalent cation, most likely magnesium in vivo, as an electrophilic catalyst to aid phosphoryl group transfer. It is the chelate of the metal and the nucleotide that is the actual substrate.</text>
</comment>
<dbReference type="InterPro" id="IPR029056">
    <property type="entry name" value="Ribokinase-like"/>
</dbReference>
<comment type="activity regulation">
    <text evidence="12">Activated by a monovalent cation that binds near, but not in, the active site. The most likely occupant of the site in vivo is potassium. Ion binding induces a conformational change that may alter substrate affinity.</text>
</comment>
<evidence type="ECO:0000256" key="8">
    <source>
        <dbReference type="ARBA" id="ARBA00022840"/>
    </source>
</evidence>
<feature type="binding site" evidence="12">
    <location>
        <position position="144"/>
    </location>
    <ligand>
        <name>substrate</name>
    </ligand>
</feature>
<evidence type="ECO:0000256" key="10">
    <source>
        <dbReference type="ARBA" id="ARBA00022958"/>
    </source>
</evidence>
<dbReference type="InterPro" id="IPR002139">
    <property type="entry name" value="Ribo/fructo_kinase"/>
</dbReference>
<feature type="domain" description="Carbohydrate kinase PfkB" evidence="13">
    <location>
        <begin position="3"/>
        <end position="311"/>
    </location>
</feature>
<feature type="binding site" evidence="12">
    <location>
        <position position="305"/>
    </location>
    <ligand>
        <name>K(+)</name>
        <dbReference type="ChEBI" id="CHEBI:29103"/>
    </ligand>
</feature>
<evidence type="ECO:0000256" key="3">
    <source>
        <dbReference type="ARBA" id="ARBA00016943"/>
    </source>
</evidence>
<keyword evidence="5 12" id="KW-0479">Metal-binding</keyword>
<dbReference type="SUPFAM" id="SSF53613">
    <property type="entry name" value="Ribokinase-like"/>
    <property type="match status" value="1"/>
</dbReference>
<dbReference type="InterPro" id="IPR011611">
    <property type="entry name" value="PfkB_dom"/>
</dbReference>
<evidence type="ECO:0000256" key="2">
    <source>
        <dbReference type="ARBA" id="ARBA00012035"/>
    </source>
</evidence>
<evidence type="ECO:0000256" key="5">
    <source>
        <dbReference type="ARBA" id="ARBA00022723"/>
    </source>
</evidence>
<comment type="similarity">
    <text evidence="12">Belongs to the carbohydrate kinase PfkB family. Ribokinase subfamily.</text>
</comment>
<comment type="similarity">
    <text evidence="1">Belongs to the carbohydrate kinase pfkB family.</text>
</comment>
<dbReference type="Gene3D" id="3.40.1190.20">
    <property type="match status" value="1"/>
</dbReference>
<feature type="binding site" evidence="12">
    <location>
        <begin position="233"/>
        <end position="238"/>
    </location>
    <ligand>
        <name>ATP</name>
        <dbReference type="ChEBI" id="CHEBI:30616"/>
    </ligand>
</feature>
<comment type="subcellular location">
    <subcellularLocation>
        <location evidence="12">Cytoplasm</location>
    </subcellularLocation>
    <subcellularLocation>
        <location evidence="12">Nucleus</location>
    </subcellularLocation>
</comment>
<organism evidence="14 16">
    <name type="scientific">Frankliniella occidentalis</name>
    <name type="common">Western flower thrips</name>
    <name type="synonym">Euthrips occidentalis</name>
    <dbReference type="NCBI Taxonomy" id="133901"/>
    <lineage>
        <taxon>Eukaryota</taxon>
        <taxon>Metazoa</taxon>
        <taxon>Ecdysozoa</taxon>
        <taxon>Arthropoda</taxon>
        <taxon>Hexapoda</taxon>
        <taxon>Insecta</taxon>
        <taxon>Pterygota</taxon>
        <taxon>Neoptera</taxon>
        <taxon>Paraneoptera</taxon>
        <taxon>Thysanoptera</taxon>
        <taxon>Terebrantia</taxon>
        <taxon>Thripoidea</taxon>
        <taxon>Thripidae</taxon>
        <taxon>Frankliniella</taxon>
    </lineage>
</organism>
<keyword evidence="6 12" id="KW-0547">Nucleotide-binding</keyword>
<dbReference type="AlphaFoldDB" id="A0A6J1TP59"/>
<dbReference type="GO" id="GO:0005524">
    <property type="term" value="F:ATP binding"/>
    <property type="evidence" value="ECO:0007669"/>
    <property type="project" value="UniProtKB-UniRule"/>
</dbReference>
<feature type="binding site" evidence="12">
    <location>
        <position position="264"/>
    </location>
    <ligand>
        <name>K(+)</name>
        <dbReference type="ChEBI" id="CHEBI:29103"/>
    </ligand>
</feature>
<keyword evidence="14" id="KW-1185">Reference proteome</keyword>
<evidence type="ECO:0000313" key="15">
    <source>
        <dbReference type="RefSeq" id="XP_026294606.1"/>
    </source>
</evidence>
<feature type="binding site" evidence="12">
    <location>
        <begin position="267"/>
        <end position="268"/>
    </location>
    <ligand>
        <name>ATP</name>
        <dbReference type="ChEBI" id="CHEBI:30616"/>
    </ligand>
</feature>
<sequence length="322" mass="33979">MTTKIVVVGSCMTDLNCYSKRLPKCGETLTGDRFTIGFGGKGANQCIAAARIGGQDVEATLVARVGDDSFGTNYLANLKKNGIDTRFVKSTPHLHTGVAQISVSETGENTIIIVPGANTALSPGDVRDAQDRVVEADVALFQFETPIPTTLEALRLRRAAGKGTSIVNAAPVIADFDADIYRLSDIFCVNETEAELLTGVALSEAPEGDGLVLAAGKAAEALLQKGCHLVILTLGKHGAVVLDPKECNKPQHIAAKPAKAVDTTGAGDAFLGALAYFLGARKDLNLLEQVRRAMHYATLSVEKPGTQDSFPCRENLSSDLLK</sequence>
<comment type="function">
    <text evidence="12">Catalyzes the phosphorylation of ribose at O-5 in a reaction requiring ATP and magnesium. The resulting D-ribose-5-phosphate can then be used either for sythesis of nucleotides, histidine, and tryptophan, or as a component of the pentose phosphate pathway.</text>
</comment>
<feature type="binding site" evidence="12">
    <location>
        <begin position="12"/>
        <end position="14"/>
    </location>
    <ligand>
        <name>substrate</name>
    </ligand>
</feature>
<evidence type="ECO:0000313" key="14">
    <source>
        <dbReference type="Proteomes" id="UP000504606"/>
    </source>
</evidence>
<dbReference type="GO" id="GO:0019303">
    <property type="term" value="P:D-ribose catabolic process"/>
    <property type="evidence" value="ECO:0007669"/>
    <property type="project" value="UniProtKB-UniRule"/>
</dbReference>
<dbReference type="GeneID" id="113218454"/>
<evidence type="ECO:0000256" key="11">
    <source>
        <dbReference type="ARBA" id="ARBA00023277"/>
    </source>
</evidence>
<keyword evidence="4 12" id="KW-0808">Transferase</keyword>
<dbReference type="EC" id="2.7.1.15" evidence="2 12"/>
<evidence type="ECO:0000256" key="6">
    <source>
        <dbReference type="ARBA" id="ARBA00022741"/>
    </source>
</evidence>
<feature type="binding site" evidence="12">
    <location>
        <position position="309"/>
    </location>
    <ligand>
        <name>K(+)</name>
        <dbReference type="ChEBI" id="CHEBI:29103"/>
    </ligand>
</feature>
<evidence type="ECO:0000256" key="1">
    <source>
        <dbReference type="ARBA" id="ARBA00005380"/>
    </source>
</evidence>
<feature type="binding site" evidence="12">
    <location>
        <position position="268"/>
    </location>
    <ligand>
        <name>substrate</name>
    </ligand>
</feature>
<evidence type="ECO:0000259" key="13">
    <source>
        <dbReference type="Pfam" id="PF00294"/>
    </source>
</evidence>
<dbReference type="Pfam" id="PF00294">
    <property type="entry name" value="PfkB"/>
    <property type="match status" value="1"/>
</dbReference>
<feature type="binding site" evidence="12">
    <location>
        <position position="300"/>
    </location>
    <ligand>
        <name>K(+)</name>
        <dbReference type="ChEBI" id="CHEBI:29103"/>
    </ligand>
</feature>
<evidence type="ECO:0000313" key="16">
    <source>
        <dbReference type="RefSeq" id="XP_026294607.1"/>
    </source>
</evidence>
<dbReference type="KEGG" id="foc:113218454"/>
<evidence type="ECO:0000256" key="7">
    <source>
        <dbReference type="ARBA" id="ARBA00022777"/>
    </source>
</evidence>
<evidence type="ECO:0000256" key="9">
    <source>
        <dbReference type="ARBA" id="ARBA00022842"/>
    </source>
</evidence>
<keyword evidence="8 12" id="KW-0067">ATP-binding</keyword>
<proteinExistence type="inferred from homology"/>
<dbReference type="UniPathway" id="UPA00916">
    <property type="reaction ID" value="UER00889"/>
</dbReference>
<feature type="binding site" evidence="12">
    <location>
        <position position="262"/>
    </location>
    <ligand>
        <name>K(+)</name>
        <dbReference type="ChEBI" id="CHEBI:29103"/>
    </ligand>
</feature>
<dbReference type="GO" id="GO:0005829">
    <property type="term" value="C:cytosol"/>
    <property type="evidence" value="ECO:0007669"/>
    <property type="project" value="TreeGrafter"/>
</dbReference>
<evidence type="ECO:0000256" key="4">
    <source>
        <dbReference type="ARBA" id="ARBA00022679"/>
    </source>
</evidence>
<name>A0A6J1TP59_FRAOC</name>
<dbReference type="RefSeq" id="XP_026294607.1">
    <property type="nucleotide sequence ID" value="XM_026438822.2"/>
</dbReference>